<dbReference type="EMBL" id="LLZH01000289">
    <property type="protein sequence ID" value="KUL28489.1"/>
    <property type="molecule type" value="Genomic_DNA"/>
</dbReference>
<dbReference type="Gene3D" id="3.30.450.180">
    <property type="match status" value="1"/>
</dbReference>
<evidence type="ECO:0000313" key="3">
    <source>
        <dbReference type="Proteomes" id="UP000053244"/>
    </source>
</evidence>
<dbReference type="SMART" id="SM00530">
    <property type="entry name" value="HTH_XRE"/>
    <property type="match status" value="1"/>
</dbReference>
<dbReference type="OrthoDB" id="3806821at2"/>
<accession>A0A101JKN4</accession>
<keyword evidence="3" id="KW-1185">Reference proteome</keyword>
<dbReference type="PANTHER" id="PTHR35010">
    <property type="entry name" value="BLL4672 PROTEIN-RELATED"/>
    <property type="match status" value="1"/>
</dbReference>
<proteinExistence type="predicted"/>
<dbReference type="PROSITE" id="PS50943">
    <property type="entry name" value="HTH_CROC1"/>
    <property type="match status" value="1"/>
</dbReference>
<dbReference type="AlphaFoldDB" id="A0A101JKN4"/>
<dbReference type="Proteomes" id="UP000053244">
    <property type="component" value="Unassembled WGS sequence"/>
</dbReference>
<dbReference type="RefSeq" id="WP_067699065.1">
    <property type="nucleotide sequence ID" value="NZ_LLZH01000289.1"/>
</dbReference>
<dbReference type="InterPro" id="IPR001387">
    <property type="entry name" value="Cro/C1-type_HTH"/>
</dbReference>
<dbReference type="PANTHER" id="PTHR35010:SF2">
    <property type="entry name" value="BLL4672 PROTEIN"/>
    <property type="match status" value="1"/>
</dbReference>
<dbReference type="Pfam" id="PF13560">
    <property type="entry name" value="HTH_31"/>
    <property type="match status" value="1"/>
</dbReference>
<dbReference type="InterPro" id="IPR041413">
    <property type="entry name" value="MLTR_LBD"/>
</dbReference>
<dbReference type="Pfam" id="PF17765">
    <property type="entry name" value="MLTR_LBD"/>
    <property type="match status" value="1"/>
</dbReference>
<dbReference type="GO" id="GO:0003677">
    <property type="term" value="F:DNA binding"/>
    <property type="evidence" value="ECO:0007669"/>
    <property type="project" value="InterPro"/>
</dbReference>
<dbReference type="SUPFAM" id="SSF47413">
    <property type="entry name" value="lambda repressor-like DNA-binding domains"/>
    <property type="match status" value="1"/>
</dbReference>
<protein>
    <submittedName>
        <fullName evidence="2">XRE family transcriptional regulator</fullName>
    </submittedName>
</protein>
<comment type="caution">
    <text evidence="2">The sequence shown here is derived from an EMBL/GenBank/DDBJ whole genome shotgun (WGS) entry which is preliminary data.</text>
</comment>
<dbReference type="InterPro" id="IPR010982">
    <property type="entry name" value="Lambda_DNA-bd_dom_sf"/>
</dbReference>
<evidence type="ECO:0000259" key="1">
    <source>
        <dbReference type="PROSITE" id="PS50943"/>
    </source>
</evidence>
<organism evidence="2 3">
    <name type="scientific">Actinoplanes awajinensis subsp. mycoplanecinus</name>
    <dbReference type="NCBI Taxonomy" id="135947"/>
    <lineage>
        <taxon>Bacteria</taxon>
        <taxon>Bacillati</taxon>
        <taxon>Actinomycetota</taxon>
        <taxon>Actinomycetes</taxon>
        <taxon>Micromonosporales</taxon>
        <taxon>Micromonosporaceae</taxon>
        <taxon>Actinoplanes</taxon>
    </lineage>
</organism>
<feature type="domain" description="HTH cro/C1-type" evidence="1">
    <location>
        <begin position="31"/>
        <end position="80"/>
    </location>
</feature>
<reference evidence="2 3" key="1">
    <citation type="submission" date="2015-10" db="EMBL/GenBank/DDBJ databases">
        <authorList>
            <person name="Gilbert D.G."/>
        </authorList>
    </citation>
    <scope>NUCLEOTIDE SEQUENCE [LARGE SCALE GENOMIC DNA]</scope>
    <source>
        <strain evidence="2 3">NRRL B-16712</strain>
    </source>
</reference>
<dbReference type="Gene3D" id="1.10.260.40">
    <property type="entry name" value="lambda repressor-like DNA-binding domains"/>
    <property type="match status" value="1"/>
</dbReference>
<dbReference type="CDD" id="cd00093">
    <property type="entry name" value="HTH_XRE"/>
    <property type="match status" value="1"/>
</dbReference>
<name>A0A101JKN4_9ACTN</name>
<gene>
    <name evidence="2" type="ORF">ADL15_32260</name>
</gene>
<sequence>MANRSEVRDFLTARRARITPEQAGLPAYGSRRVAGLRRGEVAVLAGVSVEYYTRLERGNLSGVSDSVLDALARALRLDDLERRHLYDLAHTPVARRPRRPAAPEVRPTVLRLLDAMTEVPAFVRNDRFEILAANPLGRALYAPIFASPHRPPSTARFIFLEPQATGFYPEWDRVARDAVGALRIAAGRHPDDDRLIRLIGELSTRSDAFRTWWAEQNVYRHGAGVKRFRHPEVGDLDLSHESMSLADTADLTLVTYTADPNSPSADALRVLASWSATPTTTSTPSPAGQPGH</sequence>
<evidence type="ECO:0000313" key="2">
    <source>
        <dbReference type="EMBL" id="KUL28489.1"/>
    </source>
</evidence>